<dbReference type="Pfam" id="PF00462">
    <property type="entry name" value="Glutaredoxin"/>
    <property type="match status" value="1"/>
</dbReference>
<organism evidence="3 4">
    <name type="scientific">Ceratopteris richardii</name>
    <name type="common">Triangle waterfern</name>
    <dbReference type="NCBI Taxonomy" id="49495"/>
    <lineage>
        <taxon>Eukaryota</taxon>
        <taxon>Viridiplantae</taxon>
        <taxon>Streptophyta</taxon>
        <taxon>Embryophyta</taxon>
        <taxon>Tracheophyta</taxon>
        <taxon>Polypodiopsida</taxon>
        <taxon>Polypodiidae</taxon>
        <taxon>Polypodiales</taxon>
        <taxon>Pteridineae</taxon>
        <taxon>Pteridaceae</taxon>
        <taxon>Parkerioideae</taxon>
        <taxon>Ceratopteris</taxon>
    </lineage>
</organism>
<evidence type="ECO:0000313" key="4">
    <source>
        <dbReference type="Proteomes" id="UP000825935"/>
    </source>
</evidence>
<dbReference type="InterPro" id="IPR036249">
    <property type="entry name" value="Thioredoxin-like_sf"/>
</dbReference>
<dbReference type="EMBL" id="CM035411">
    <property type="protein sequence ID" value="KAH7435054.1"/>
    <property type="molecule type" value="Genomic_DNA"/>
</dbReference>
<dbReference type="SUPFAM" id="SSF52833">
    <property type="entry name" value="Thioredoxin-like"/>
    <property type="match status" value="1"/>
</dbReference>
<feature type="compositionally biased region" description="Polar residues" evidence="1">
    <location>
        <begin position="342"/>
        <end position="352"/>
    </location>
</feature>
<dbReference type="InterPro" id="IPR002109">
    <property type="entry name" value="Glutaredoxin"/>
</dbReference>
<sequence length="650" mass="70756">MGCVTSKHLKEQADDDGWSPSSPRTRRTPLVKSSATGISVMSGSSMKTPTSSYSVKCYHHEHFISLTSTSYGSLNVEPQNRVDARSPSLSDMYGKLRTLEKIEKSPISVHDGNKFGSVVAGLSSRAMLLSDLDSRHRCFSAVESALLTSSEGVSTVNDLNIPRLPATPSFSTGLAPRQDIIVAPETINVNEMMMGLEDAAPSSRALPPSKCLLRPKVNQQQGHQLKRKADELPAATHIRTSKKGTSAAATSCREWSDYEGKLGKENTSPPCRYIVPSKIGAYSFARRDIASLSQTSKAGNPMQEVSNRTSVAQLSQQSTAHRSLSTQACKKDSTARKEAFDTKSSLSYSLNDKCSPGVSSASVASTRSVQYAPPKAKVMPSLGHSDGSSEAVHTPPRPPARSLPRKLALGERHPSADSDTPAIDPELVASYEKALSDASQIGWDVVRRNSSAHRQISSSATVTEHASRPWQWCSSMSMPGAALDKRIYDPLVYFQQKCPPGGENAVVLYTTTLRGIRKTFEDCNTAREALQSFSLKIDERDVSMHLDFLNELRELMGRVVSVPRMFIKGRYIGGIEEVVKLHEDGKLSELVEGLPKEVNGGSCDGCGGIRFVPCLECRGSRKLRSEEDDRILMRCPECNENGLIQCPICT</sequence>
<dbReference type="PANTHER" id="PTHR45669:SF22">
    <property type="entry name" value="GLUTAREDOXIN DOMAIN-CONTAINING CYSTEINE-RICH PROTEIN CG12206-RELATED"/>
    <property type="match status" value="1"/>
</dbReference>
<dbReference type="AlphaFoldDB" id="A0A8T2UHU2"/>
<dbReference type="EMBL" id="CM035411">
    <property type="protein sequence ID" value="KAH7435053.1"/>
    <property type="molecule type" value="Genomic_DNA"/>
</dbReference>
<proteinExistence type="predicted"/>
<dbReference type="EMBL" id="CM035411">
    <property type="protein sequence ID" value="KAH7435052.1"/>
    <property type="molecule type" value="Genomic_DNA"/>
</dbReference>
<feature type="compositionally biased region" description="Polar residues" evidence="1">
    <location>
        <begin position="31"/>
        <end position="43"/>
    </location>
</feature>
<evidence type="ECO:0000256" key="1">
    <source>
        <dbReference type="SAM" id="MobiDB-lite"/>
    </source>
</evidence>
<dbReference type="PANTHER" id="PTHR45669">
    <property type="entry name" value="GLUTAREDOXIN DOMAIN-CONTAINING CYSTEINE-RICH PROTEIN CG12206-RELATED"/>
    <property type="match status" value="1"/>
</dbReference>
<protein>
    <recommendedName>
        <fullName evidence="2">Glutaredoxin domain-containing protein</fullName>
    </recommendedName>
</protein>
<name>A0A8T2UHU2_CERRI</name>
<feature type="compositionally biased region" description="Polar residues" evidence="1">
    <location>
        <begin position="294"/>
        <end position="328"/>
    </location>
</feature>
<dbReference type="EMBL" id="CM035411">
    <property type="protein sequence ID" value="KAH7435051.1"/>
    <property type="molecule type" value="Genomic_DNA"/>
</dbReference>
<dbReference type="OrthoDB" id="423313at2759"/>
<dbReference type="Gene3D" id="3.40.30.10">
    <property type="entry name" value="Glutaredoxin"/>
    <property type="match status" value="1"/>
</dbReference>
<comment type="caution">
    <text evidence="3">The sequence shown here is derived from an EMBL/GenBank/DDBJ whole genome shotgun (WGS) entry which is preliminary data.</text>
</comment>
<dbReference type="Proteomes" id="UP000825935">
    <property type="component" value="Chromosome 6"/>
</dbReference>
<accession>A0A8T2UHU2</accession>
<dbReference type="PROSITE" id="PS51354">
    <property type="entry name" value="GLUTAREDOXIN_2"/>
    <property type="match status" value="1"/>
</dbReference>
<gene>
    <name evidence="3" type="ORF">KP509_06G046800</name>
</gene>
<feature type="compositionally biased region" description="Basic and acidic residues" evidence="1">
    <location>
        <begin position="329"/>
        <end position="341"/>
    </location>
</feature>
<feature type="region of interest" description="Disordered" evidence="1">
    <location>
        <begin position="294"/>
        <end position="404"/>
    </location>
</feature>
<evidence type="ECO:0000313" key="3">
    <source>
        <dbReference type="EMBL" id="KAH7435052.1"/>
    </source>
</evidence>
<feature type="domain" description="Glutaredoxin" evidence="2">
    <location>
        <begin position="506"/>
        <end position="572"/>
    </location>
</feature>
<reference evidence="3" key="1">
    <citation type="submission" date="2021-08" db="EMBL/GenBank/DDBJ databases">
        <title>WGS assembly of Ceratopteris richardii.</title>
        <authorList>
            <person name="Marchant D.B."/>
            <person name="Chen G."/>
            <person name="Jenkins J."/>
            <person name="Shu S."/>
            <person name="Leebens-Mack J."/>
            <person name="Grimwood J."/>
            <person name="Schmutz J."/>
            <person name="Soltis P."/>
            <person name="Soltis D."/>
            <person name="Chen Z.-H."/>
        </authorList>
    </citation>
    <scope>NUCLEOTIDE SEQUENCE</scope>
    <source>
        <strain evidence="3">Whitten #5841</strain>
        <tissue evidence="3">Leaf</tissue>
    </source>
</reference>
<evidence type="ECO:0000259" key="2">
    <source>
        <dbReference type="Pfam" id="PF00462"/>
    </source>
</evidence>
<keyword evidence="4" id="KW-1185">Reference proteome</keyword>
<dbReference type="CDD" id="cd03031">
    <property type="entry name" value="GRX_GRX_like"/>
    <property type="match status" value="1"/>
</dbReference>
<dbReference type="Pfam" id="PF23733">
    <property type="entry name" value="GRXCR1-2_C"/>
    <property type="match status" value="1"/>
</dbReference>
<feature type="region of interest" description="Disordered" evidence="1">
    <location>
        <begin position="1"/>
        <end position="43"/>
    </location>
</feature>